<dbReference type="RefSeq" id="WP_246359253.1">
    <property type="nucleotide sequence ID" value="NZ_JACIJJ010000001.1"/>
</dbReference>
<gene>
    <name evidence="1" type="ORF">FHR19_000423</name>
</gene>
<sequence length="159" mass="17126">MLNRPLLTLSLVALTAAAPAPERVSPFLGTWELDLSRMPSTYGPAPKRVTYRFEDIGGAKWRTVVDVTAPDDSVRHMVVDYTLDGSAAPGTADTSEADSAAFLSPTPDALVMSLAKNRTLGSVRVYHVAADGRTMTETAGSVNGDGAPFVRMFHYKRLR</sequence>
<dbReference type="Proteomes" id="UP000557739">
    <property type="component" value="Unassembled WGS sequence"/>
</dbReference>
<accession>A0A7W9AMA4</accession>
<evidence type="ECO:0008006" key="3">
    <source>
        <dbReference type="Google" id="ProtNLM"/>
    </source>
</evidence>
<dbReference type="AlphaFoldDB" id="A0A7W9AMA4"/>
<dbReference type="EMBL" id="JACIJJ010000001">
    <property type="protein sequence ID" value="MBB5697098.1"/>
    <property type="molecule type" value="Genomic_DNA"/>
</dbReference>
<comment type="caution">
    <text evidence="1">The sequence shown here is derived from an EMBL/GenBank/DDBJ whole genome shotgun (WGS) entry which is preliminary data.</text>
</comment>
<organism evidence="1 2">
    <name type="scientific">Sphingomonas yantingensis</name>
    <dbReference type="NCBI Taxonomy" id="1241761"/>
    <lineage>
        <taxon>Bacteria</taxon>
        <taxon>Pseudomonadati</taxon>
        <taxon>Pseudomonadota</taxon>
        <taxon>Alphaproteobacteria</taxon>
        <taxon>Sphingomonadales</taxon>
        <taxon>Sphingomonadaceae</taxon>
        <taxon>Sphingomonas</taxon>
    </lineage>
</organism>
<evidence type="ECO:0000313" key="2">
    <source>
        <dbReference type="Proteomes" id="UP000557739"/>
    </source>
</evidence>
<proteinExistence type="predicted"/>
<name>A0A7W9AMA4_9SPHN</name>
<evidence type="ECO:0000313" key="1">
    <source>
        <dbReference type="EMBL" id="MBB5697098.1"/>
    </source>
</evidence>
<reference evidence="1 2" key="1">
    <citation type="submission" date="2020-08" db="EMBL/GenBank/DDBJ databases">
        <title>Genomic Encyclopedia of Type Strains, Phase IV (KMG-IV): sequencing the most valuable type-strain genomes for metagenomic binning, comparative biology and taxonomic classification.</title>
        <authorList>
            <person name="Goeker M."/>
        </authorList>
    </citation>
    <scope>NUCLEOTIDE SEQUENCE [LARGE SCALE GENOMIC DNA]</scope>
    <source>
        <strain evidence="1 2">DSM 27244</strain>
    </source>
</reference>
<protein>
    <recommendedName>
        <fullName evidence="3">LuxR family transcriptional regulator</fullName>
    </recommendedName>
</protein>
<keyword evidence="2" id="KW-1185">Reference proteome</keyword>